<evidence type="ECO:0000313" key="8">
    <source>
        <dbReference type="Proteomes" id="UP000030526"/>
    </source>
</evidence>
<dbReference type="InterPro" id="IPR000189">
    <property type="entry name" value="Transglyc_AS"/>
</dbReference>
<keyword evidence="4" id="KW-0812">Transmembrane</keyword>
<dbReference type="Gene3D" id="1.10.1240.20">
    <property type="entry name" value="Lytic transglycosylase, superhelical linker domain"/>
    <property type="match status" value="1"/>
</dbReference>
<dbReference type="GO" id="GO:0042597">
    <property type="term" value="C:periplasmic space"/>
    <property type="evidence" value="ECO:0007669"/>
    <property type="project" value="InterPro"/>
</dbReference>
<dbReference type="GO" id="GO:0008933">
    <property type="term" value="F:peptidoglycan lytic transglycosylase activity"/>
    <property type="evidence" value="ECO:0007669"/>
    <property type="project" value="InterPro"/>
</dbReference>
<dbReference type="PANTHER" id="PTHR37423">
    <property type="entry name" value="SOLUBLE LYTIC MUREIN TRANSGLYCOSYLASE-RELATED"/>
    <property type="match status" value="1"/>
</dbReference>
<feature type="transmembrane region" description="Helical" evidence="4">
    <location>
        <begin position="12"/>
        <end position="28"/>
    </location>
</feature>
<dbReference type="SUPFAM" id="SSF53955">
    <property type="entry name" value="Lysozyme-like"/>
    <property type="match status" value="1"/>
</dbReference>
<evidence type="ECO:0000259" key="6">
    <source>
        <dbReference type="Pfam" id="PF14718"/>
    </source>
</evidence>
<feature type="domain" description="Transglycosylase SLT" evidence="5">
    <location>
        <begin position="524"/>
        <end position="630"/>
    </location>
</feature>
<dbReference type="InterPro" id="IPR037061">
    <property type="entry name" value="Lytic_TGlycoase_superhlx_L_sf"/>
</dbReference>
<dbReference type="RefSeq" id="WP_039084113.1">
    <property type="nucleotide sequence ID" value="NZ_JPXS01000034.1"/>
</dbReference>
<proteinExistence type="inferred from homology"/>
<keyword evidence="4" id="KW-0472">Membrane</keyword>
<dbReference type="GO" id="GO:0016020">
    <property type="term" value="C:membrane"/>
    <property type="evidence" value="ECO:0007669"/>
    <property type="project" value="InterPro"/>
</dbReference>
<comment type="caution">
    <text evidence="7">The sequence shown here is derived from an EMBL/GenBank/DDBJ whole genome shotgun (WGS) entry which is preliminary data.</text>
</comment>
<dbReference type="Gene3D" id="1.10.530.10">
    <property type="match status" value="1"/>
</dbReference>
<gene>
    <name evidence="7" type="ORF">JP32_06815</name>
</gene>
<protein>
    <submittedName>
        <fullName evidence="7">Lytic murein transglycosylase</fullName>
    </submittedName>
</protein>
<evidence type="ECO:0000313" key="7">
    <source>
        <dbReference type="EMBL" id="KGQ31279.1"/>
    </source>
</evidence>
<dbReference type="GO" id="GO:0004553">
    <property type="term" value="F:hydrolase activity, hydrolyzing O-glycosyl compounds"/>
    <property type="evidence" value="ECO:0007669"/>
    <property type="project" value="InterPro"/>
</dbReference>
<dbReference type="InterPro" id="IPR008258">
    <property type="entry name" value="Transglycosylase_SLT_dom_1"/>
</dbReference>
<evidence type="ECO:0000256" key="4">
    <source>
        <dbReference type="SAM" id="Phobius"/>
    </source>
</evidence>
<dbReference type="PANTHER" id="PTHR37423:SF5">
    <property type="entry name" value="SOLUBLE LYTIC MUREIN TRANSGLYCOSYLASE"/>
    <property type="match status" value="1"/>
</dbReference>
<evidence type="ECO:0000256" key="1">
    <source>
        <dbReference type="ARBA" id="ARBA00007734"/>
    </source>
</evidence>
<dbReference type="InterPro" id="IPR008939">
    <property type="entry name" value="Lytic_TGlycosylase_superhlx_U"/>
</dbReference>
<dbReference type="InterPro" id="IPR012289">
    <property type="entry name" value="Lytic_TGlycosylase_superhlx_L"/>
</dbReference>
<organism evidence="7 8">
    <name type="scientific">Gallibacterium anatis</name>
    <dbReference type="NCBI Taxonomy" id="750"/>
    <lineage>
        <taxon>Bacteria</taxon>
        <taxon>Pseudomonadati</taxon>
        <taxon>Pseudomonadota</taxon>
        <taxon>Gammaproteobacteria</taxon>
        <taxon>Pasteurellales</taxon>
        <taxon>Pasteurellaceae</taxon>
        <taxon>Gallibacterium</taxon>
    </lineage>
</organism>
<dbReference type="CDD" id="cd13401">
    <property type="entry name" value="Slt70-like"/>
    <property type="match status" value="1"/>
</dbReference>
<keyword evidence="2" id="KW-0732">Signal</keyword>
<dbReference type="AlphaFoldDB" id="A0A0A2Y1A4"/>
<reference evidence="7 8" key="1">
    <citation type="submission" date="2014-08" db="EMBL/GenBank/DDBJ databases">
        <title>Chaperone-usher fimbriae in a diverse selection of Gallibacterium genomes.</title>
        <authorList>
            <person name="Kudirkiene E."/>
            <person name="Bager R.J."/>
            <person name="Johnson T.J."/>
            <person name="Bojesen A.M."/>
        </authorList>
    </citation>
    <scope>NUCLEOTIDE SEQUENCE [LARGE SCALE GENOMIC DNA]</scope>
    <source>
        <strain evidence="7 8">20558/3kl.</strain>
    </source>
</reference>
<accession>A0A0A2Y1A4</accession>
<keyword evidence="3" id="KW-0175">Coiled coil</keyword>
<name>A0A0A2Y1A4_9PAST</name>
<feature type="domain" description="Lytic transglycosylase superhelical linker" evidence="6">
    <location>
        <begin position="447"/>
        <end position="507"/>
    </location>
</feature>
<dbReference type="SUPFAM" id="SSF48435">
    <property type="entry name" value="Bacterial muramidases"/>
    <property type="match status" value="1"/>
</dbReference>
<dbReference type="Pfam" id="PF00760">
    <property type="entry name" value="Cucumo_coat"/>
    <property type="match status" value="1"/>
</dbReference>
<comment type="similarity">
    <text evidence="1">Belongs to the transglycosylase Slt family.</text>
</comment>
<dbReference type="EMBL" id="JPXS01000034">
    <property type="protein sequence ID" value="KGQ31279.1"/>
    <property type="molecule type" value="Genomic_DNA"/>
</dbReference>
<dbReference type="Pfam" id="PF14718">
    <property type="entry name" value="SLT_L"/>
    <property type="match status" value="1"/>
</dbReference>
<evidence type="ECO:0000256" key="3">
    <source>
        <dbReference type="SAM" id="Coils"/>
    </source>
</evidence>
<dbReference type="PROSITE" id="PS00922">
    <property type="entry name" value="TRANSGLYCOSYLASE"/>
    <property type="match status" value="1"/>
</dbReference>
<dbReference type="InterPro" id="IPR023346">
    <property type="entry name" value="Lysozyme-like_dom_sf"/>
</dbReference>
<keyword evidence="4" id="KW-1133">Transmembrane helix</keyword>
<feature type="coiled-coil region" evidence="3">
    <location>
        <begin position="283"/>
        <end position="310"/>
    </location>
</feature>
<dbReference type="GO" id="GO:0000270">
    <property type="term" value="P:peptidoglycan metabolic process"/>
    <property type="evidence" value="ECO:0007669"/>
    <property type="project" value="InterPro"/>
</dbReference>
<dbReference type="Gene3D" id="1.25.20.10">
    <property type="entry name" value="Bacterial muramidases"/>
    <property type="match status" value="1"/>
</dbReference>
<sequence>MHVWQKSILNKILFIGTIIFPFSLFAASEQPQPSSGREIQHPFTVQNNVLLRQQYQDIMQLLSGEVSETTIAFVRQMLPAIAQYPLAPYVDYRLFSKQSLIEPQQLKQFIQQNPHFLLNDNLIDLFYKKAFQQQAWQLLVDNKTSFPAKTTAQQCIQLLAKQKTNNAAKTLNLLWQDTEKLWLSGDSLPVQCDPLFQLWQQSGKLSDQLILQRAELALKSQNKNLIRYLQQLTANLDLQKQLQQWADLLSNPQQLIAIQSNLTQSATNKQLLLALYPRYLRFFTEQNLNLTQIQQQIEDLQKNWQLTAQELNLLYKAVLQRFFDNKQPEWQQWRDQKLMQLKDNSLIERRIRLAIRQQQPLQNWLDQLSADTINQDEWQYWRAWQLQKKGKQPEAEKIWQNLSRKRGFYALLSAQTLNIDYQPVMQDLPQPINFDDLWQDQEIATILSRVIELRNFRYLDDAYSEWLFLLNLATTQQQLLLAEYALQQQWYDLAVAATIKAKAWDYLRLRLPLAYLDWFNINVADKTISNSFAMAIARQESAWRPNVRSSANAIGLMQLLPSTAKATAQQANYSLQRANNLTDPLGNILLGTAHLQQLAQKYGNNRLLIAAAYNAGANRVDRWLNENGGKLSMAEFVASIPFYETRNYVQNVVSYDYYYQLLLKQELKKFSKTETDRLY</sequence>
<evidence type="ECO:0000256" key="2">
    <source>
        <dbReference type="ARBA" id="ARBA00022729"/>
    </source>
</evidence>
<dbReference type="Pfam" id="PF01464">
    <property type="entry name" value="SLT"/>
    <property type="match status" value="1"/>
</dbReference>
<dbReference type="Proteomes" id="UP000030526">
    <property type="component" value="Unassembled WGS sequence"/>
</dbReference>
<evidence type="ECO:0000259" key="5">
    <source>
        <dbReference type="Pfam" id="PF01464"/>
    </source>
</evidence>